<dbReference type="EMBL" id="FUYB01000017">
    <property type="protein sequence ID" value="SKA88613.1"/>
    <property type="molecule type" value="Genomic_DNA"/>
</dbReference>
<dbReference type="OrthoDB" id="5625523at2"/>
<dbReference type="RefSeq" id="WP_078923423.1">
    <property type="nucleotide sequence ID" value="NZ_FUYB01000017.1"/>
</dbReference>
<reference evidence="2 3" key="1">
    <citation type="submission" date="2017-02" db="EMBL/GenBank/DDBJ databases">
        <authorList>
            <person name="Peterson S.W."/>
        </authorList>
    </citation>
    <scope>NUCLEOTIDE SEQUENCE [LARGE SCALE GENOMIC DNA]</scope>
    <source>
        <strain evidence="2 3">ATCC 49788</strain>
    </source>
</reference>
<dbReference type="Pfam" id="PF08895">
    <property type="entry name" value="DUF1840"/>
    <property type="match status" value="1"/>
</dbReference>
<evidence type="ECO:0000256" key="1">
    <source>
        <dbReference type="SAM" id="MobiDB-lite"/>
    </source>
</evidence>
<dbReference type="InterPro" id="IPR014991">
    <property type="entry name" value="DUF1840"/>
</dbReference>
<evidence type="ECO:0000313" key="2">
    <source>
        <dbReference type="EMBL" id="SKA88613.1"/>
    </source>
</evidence>
<proteinExistence type="predicted"/>
<name>A0A1T4XGK3_9GAMM</name>
<protein>
    <recommendedName>
        <fullName evidence="4">DUF1840 domain-containing protein</fullName>
    </recommendedName>
</protein>
<sequence>MLVRFDSKVGAFSMFEKDARTMIKLMGHSDTIPGAILGADVEKTLQTFQTSLNEVAKQETQDRSTKSDDEEAEESVSVNRRAYPMLELLKKAAKHTETVMWDFDEKLV</sequence>
<feature type="region of interest" description="Disordered" evidence="1">
    <location>
        <begin position="53"/>
        <end position="77"/>
    </location>
</feature>
<organism evidence="2 3">
    <name type="scientific">Thiothrix eikelboomii</name>
    <dbReference type="NCBI Taxonomy" id="92487"/>
    <lineage>
        <taxon>Bacteria</taxon>
        <taxon>Pseudomonadati</taxon>
        <taxon>Pseudomonadota</taxon>
        <taxon>Gammaproteobacteria</taxon>
        <taxon>Thiotrichales</taxon>
        <taxon>Thiotrichaceae</taxon>
        <taxon>Thiothrix</taxon>
    </lineage>
</organism>
<keyword evidence="3" id="KW-1185">Reference proteome</keyword>
<dbReference type="Proteomes" id="UP000190460">
    <property type="component" value="Unassembled WGS sequence"/>
</dbReference>
<dbReference type="AlphaFoldDB" id="A0A1T4XGK3"/>
<feature type="compositionally biased region" description="Basic and acidic residues" evidence="1">
    <location>
        <begin position="56"/>
        <end position="67"/>
    </location>
</feature>
<evidence type="ECO:0008006" key="4">
    <source>
        <dbReference type="Google" id="ProtNLM"/>
    </source>
</evidence>
<evidence type="ECO:0000313" key="3">
    <source>
        <dbReference type="Proteomes" id="UP000190460"/>
    </source>
</evidence>
<gene>
    <name evidence="2" type="ORF">SAMN02745130_02972</name>
</gene>
<dbReference type="STRING" id="92487.SAMN02745130_02972"/>
<accession>A0A1T4XGK3</accession>